<evidence type="ECO:0000313" key="2">
    <source>
        <dbReference type="Proteomes" id="UP001419268"/>
    </source>
</evidence>
<dbReference type="EMBL" id="JBBNAG010000008">
    <property type="protein sequence ID" value="KAK9112600.1"/>
    <property type="molecule type" value="Genomic_DNA"/>
</dbReference>
<reference evidence="1 2" key="1">
    <citation type="submission" date="2024-01" db="EMBL/GenBank/DDBJ databases">
        <title>Genome assemblies of Stephania.</title>
        <authorList>
            <person name="Yang L."/>
        </authorList>
    </citation>
    <scope>NUCLEOTIDE SEQUENCE [LARGE SCALE GENOMIC DNA]</scope>
    <source>
        <strain evidence="1">JXDWG</strain>
        <tissue evidence="1">Leaf</tissue>
    </source>
</reference>
<evidence type="ECO:0000313" key="1">
    <source>
        <dbReference type="EMBL" id="KAK9112600.1"/>
    </source>
</evidence>
<comment type="caution">
    <text evidence="1">The sequence shown here is derived from an EMBL/GenBank/DDBJ whole genome shotgun (WGS) entry which is preliminary data.</text>
</comment>
<proteinExistence type="predicted"/>
<sequence length="208" mass="24032">MPTLPEMIGGEGCWSNVLAEWEEDTWQLLWKRRLERGFSHFSNHRLPALFPADTVLDFKSETSFRLGKRIYQAMSMGLTLEENVSVEALKNVEVNEDMQMEDYWSETAEGIEVFQTEPEIIIAQDEKVENEMKIEVISKRPEKPQKESKEDKPLVLVKPPTLPCIFVKPFKGWSLKESVHVALPKAIDAPFVLISRKERASRDKSRQV</sequence>
<keyword evidence="2" id="KW-1185">Reference proteome</keyword>
<protein>
    <submittedName>
        <fullName evidence="1">Uncharacterized protein</fullName>
    </submittedName>
</protein>
<dbReference type="AlphaFoldDB" id="A0AAP0NNZ0"/>
<dbReference type="Proteomes" id="UP001419268">
    <property type="component" value="Unassembled WGS sequence"/>
</dbReference>
<name>A0AAP0NNZ0_9MAGN</name>
<accession>A0AAP0NNZ0</accession>
<organism evidence="1 2">
    <name type="scientific">Stephania cephalantha</name>
    <dbReference type="NCBI Taxonomy" id="152367"/>
    <lineage>
        <taxon>Eukaryota</taxon>
        <taxon>Viridiplantae</taxon>
        <taxon>Streptophyta</taxon>
        <taxon>Embryophyta</taxon>
        <taxon>Tracheophyta</taxon>
        <taxon>Spermatophyta</taxon>
        <taxon>Magnoliopsida</taxon>
        <taxon>Ranunculales</taxon>
        <taxon>Menispermaceae</taxon>
        <taxon>Menispermoideae</taxon>
        <taxon>Cissampelideae</taxon>
        <taxon>Stephania</taxon>
    </lineage>
</organism>
<gene>
    <name evidence="1" type="ORF">Scep_020119</name>
</gene>